<keyword evidence="2" id="KW-1185">Reference proteome</keyword>
<organism evidence="1 2">
    <name type="scientific">Blautia hominis</name>
    <dbReference type="NCBI Taxonomy" id="2025493"/>
    <lineage>
        <taxon>Bacteria</taxon>
        <taxon>Bacillati</taxon>
        <taxon>Bacillota</taxon>
        <taxon>Clostridia</taxon>
        <taxon>Lachnospirales</taxon>
        <taxon>Lachnospiraceae</taxon>
        <taxon>Blautia</taxon>
    </lineage>
</organism>
<reference evidence="1 2" key="1">
    <citation type="submission" date="2024-04" db="EMBL/GenBank/DDBJ databases">
        <title>Defined microbial consortia suppress multidrug-resistant proinflammatory Enterobacteriaceae via ecological control.</title>
        <authorList>
            <person name="Furuichi M."/>
            <person name="Kawaguchi T."/>
            <person name="Pust M."/>
            <person name="Yasuma K."/>
            <person name="Plichta D."/>
            <person name="Hasegawa N."/>
            <person name="Ohya T."/>
            <person name="Bhattarai S."/>
            <person name="Sasajima S."/>
            <person name="Aoto Y."/>
            <person name="Tuganbaev T."/>
            <person name="Yaginuma M."/>
            <person name="Ueda M."/>
            <person name="Okahashi N."/>
            <person name="Amafuji K."/>
            <person name="Kiridooshi Y."/>
            <person name="Sugita K."/>
            <person name="Strazar M."/>
            <person name="Skelly A."/>
            <person name="Suda W."/>
            <person name="Hattori M."/>
            <person name="Nakamoto N."/>
            <person name="Caballero S."/>
            <person name="Norman J."/>
            <person name="Olle B."/>
            <person name="Tanoue T."/>
            <person name="Arita M."/>
            <person name="Bucci V."/>
            <person name="Atarashi K."/>
            <person name="Xavier R."/>
            <person name="Honda K."/>
        </authorList>
    </citation>
    <scope>NUCLEOTIDE SEQUENCE [LARGE SCALE GENOMIC DNA]</scope>
    <source>
        <strain evidence="2">k04-0078-D8-1</strain>
    </source>
</reference>
<accession>A0ABQ0B8Z7</accession>
<name>A0ABQ0B8Z7_9FIRM</name>
<evidence type="ECO:0000313" key="1">
    <source>
        <dbReference type="EMBL" id="GAA6407912.1"/>
    </source>
</evidence>
<gene>
    <name evidence="1" type="ORF">K040078D81_20290</name>
</gene>
<dbReference type="EMBL" id="BAABYW010000001">
    <property type="protein sequence ID" value="GAA6407912.1"/>
    <property type="molecule type" value="Genomic_DNA"/>
</dbReference>
<comment type="caution">
    <text evidence="1">The sequence shown here is derived from an EMBL/GenBank/DDBJ whole genome shotgun (WGS) entry which is preliminary data.</text>
</comment>
<protein>
    <submittedName>
        <fullName evidence="1">Uncharacterized protein</fullName>
    </submittedName>
</protein>
<dbReference type="Proteomes" id="UP001600943">
    <property type="component" value="Unassembled WGS sequence"/>
</dbReference>
<proteinExistence type="predicted"/>
<evidence type="ECO:0000313" key="2">
    <source>
        <dbReference type="Proteomes" id="UP001600943"/>
    </source>
</evidence>
<sequence>MRLLFLIGIENQLLCFEGIMIHLIQALDFSDRSNYNESVKLAHYTEVYSDKASKIRG</sequence>